<reference evidence="1" key="1">
    <citation type="journal article" date="2021" name="New Phytol.">
        <title>Evolutionary innovations through gain and loss of genes in the ectomycorrhizal Boletales.</title>
        <authorList>
            <person name="Wu G."/>
            <person name="Miyauchi S."/>
            <person name="Morin E."/>
            <person name="Kuo A."/>
            <person name="Drula E."/>
            <person name="Varga T."/>
            <person name="Kohler A."/>
            <person name="Feng B."/>
            <person name="Cao Y."/>
            <person name="Lipzen A."/>
            <person name="Daum C."/>
            <person name="Hundley H."/>
            <person name="Pangilinan J."/>
            <person name="Johnson J."/>
            <person name="Barry K."/>
            <person name="LaButti K."/>
            <person name="Ng V."/>
            <person name="Ahrendt S."/>
            <person name="Min B."/>
            <person name="Choi I.G."/>
            <person name="Park H."/>
            <person name="Plett J.M."/>
            <person name="Magnuson J."/>
            <person name="Spatafora J.W."/>
            <person name="Nagy L.G."/>
            <person name="Henrissat B."/>
            <person name="Grigoriev I.V."/>
            <person name="Yang Z.L."/>
            <person name="Xu J."/>
            <person name="Martin F.M."/>
        </authorList>
    </citation>
    <scope>NUCLEOTIDE SEQUENCE</scope>
    <source>
        <strain evidence="1">KUC20120723A-06</strain>
    </source>
</reference>
<dbReference type="EMBL" id="MU266602">
    <property type="protein sequence ID" value="KAH7920132.1"/>
    <property type="molecule type" value="Genomic_DNA"/>
</dbReference>
<dbReference type="Proteomes" id="UP000790709">
    <property type="component" value="Unassembled WGS sequence"/>
</dbReference>
<evidence type="ECO:0000313" key="1">
    <source>
        <dbReference type="EMBL" id="KAH7920132.1"/>
    </source>
</evidence>
<sequence length="412" mass="46805">MAIFVVKMFAAHLGTNHIVNLIIILVAGSPSASQQRTSSKISLASNTLFKPVEISKKQRDLLVQAGEVELPLHLDKATGMIAKVFWPEDLRTRKPDILEKVDDLAKGNPNVDGHIPELLWHTFDNSTAELRKALGTADAGMGSRTLYSLVIQRLSPITELSGAEFLSAWWDCVLCHRELWKGGVHHRDISDGNLMYKKNDLGQGMGVLNDFDFATFEENEGPGGNQRTGAIPFMARELLTPHGLAGQITHVYRFEVESFVWVLVWVCLRFRKGQERKKRFRYLDTWMKADEEQCRKEKADFMDSGWRDVTASPSHKKNWRLAMMLMKLLHSQSGPVLSDVSRDSEDDEEDTGGEDDGEEEEEEEEPEHQREEHLAELLDGAVFNVLEATKEKCHTGKFKRRVKRRRKALVVK</sequence>
<name>A0ACB8B5X0_9AGAM</name>
<comment type="caution">
    <text evidence="1">The sequence shown here is derived from an EMBL/GenBank/DDBJ whole genome shotgun (WGS) entry which is preliminary data.</text>
</comment>
<proteinExistence type="predicted"/>
<gene>
    <name evidence="1" type="ORF">BV22DRAFT_1199135</name>
</gene>
<keyword evidence="2" id="KW-1185">Reference proteome</keyword>
<evidence type="ECO:0000313" key="2">
    <source>
        <dbReference type="Proteomes" id="UP000790709"/>
    </source>
</evidence>
<organism evidence="1 2">
    <name type="scientific">Leucogyrophana mollusca</name>
    <dbReference type="NCBI Taxonomy" id="85980"/>
    <lineage>
        <taxon>Eukaryota</taxon>
        <taxon>Fungi</taxon>
        <taxon>Dikarya</taxon>
        <taxon>Basidiomycota</taxon>
        <taxon>Agaricomycotina</taxon>
        <taxon>Agaricomycetes</taxon>
        <taxon>Agaricomycetidae</taxon>
        <taxon>Boletales</taxon>
        <taxon>Boletales incertae sedis</taxon>
        <taxon>Leucogyrophana</taxon>
    </lineage>
</organism>
<accession>A0ACB8B5X0</accession>
<protein>
    <submittedName>
        <fullName evidence="1">Uncharacterized protein</fullName>
    </submittedName>
</protein>